<protein>
    <submittedName>
        <fullName evidence="1">Uncharacterized protein</fullName>
    </submittedName>
</protein>
<comment type="caution">
    <text evidence="1">The sequence shown here is derived from an EMBL/GenBank/DDBJ whole genome shotgun (WGS) entry which is preliminary data.</text>
</comment>
<dbReference type="AlphaFoldDB" id="A0A813IE61"/>
<gene>
    <name evidence="1" type="ORF">PGLA2088_LOCUS7525</name>
</gene>
<reference evidence="1" key="1">
    <citation type="submission" date="2021-02" db="EMBL/GenBank/DDBJ databases">
        <authorList>
            <person name="Dougan E. K."/>
            <person name="Rhodes N."/>
            <person name="Thang M."/>
            <person name="Chan C."/>
        </authorList>
    </citation>
    <scope>NUCLEOTIDE SEQUENCE</scope>
</reference>
<name>A0A813IE61_POLGL</name>
<evidence type="ECO:0000313" key="2">
    <source>
        <dbReference type="Proteomes" id="UP000626109"/>
    </source>
</evidence>
<organism evidence="1 2">
    <name type="scientific">Polarella glacialis</name>
    <name type="common">Dinoflagellate</name>
    <dbReference type="NCBI Taxonomy" id="89957"/>
    <lineage>
        <taxon>Eukaryota</taxon>
        <taxon>Sar</taxon>
        <taxon>Alveolata</taxon>
        <taxon>Dinophyceae</taxon>
        <taxon>Suessiales</taxon>
        <taxon>Suessiaceae</taxon>
        <taxon>Polarella</taxon>
    </lineage>
</organism>
<dbReference type="Proteomes" id="UP000626109">
    <property type="component" value="Unassembled WGS sequence"/>
</dbReference>
<proteinExistence type="predicted"/>
<dbReference type="EMBL" id="CAJNNW010007835">
    <property type="protein sequence ID" value="CAE8649552.1"/>
    <property type="molecule type" value="Genomic_DNA"/>
</dbReference>
<sequence>MPLLKADLDSPWCDRLELSDAAPGGHGRAWARFPEGVIIDIARYADVRKVHTSLNTEFGIEVDAQYRCPLFRVEVPFSEHWNVAPRPGGHSHITLEEADATIWSLESHLHRTGECGTRVLHGGDNAPQVASFMRGRSSSRRLNGKYRRAAAVVVAGRLMPFYFWVSTHKNIADAPSRVYSTEKKNKWAKQPNSFQDVQPVDLRRGMPERDRVLTFEMQPGIPLW</sequence>
<accession>A0A813IE61</accession>
<evidence type="ECO:0000313" key="1">
    <source>
        <dbReference type="EMBL" id="CAE8649552.1"/>
    </source>
</evidence>